<dbReference type="AlphaFoldDB" id="A0A1G2SX92"/>
<gene>
    <name evidence="2" type="ORF">A2832_01220</name>
</gene>
<dbReference type="InterPro" id="IPR002686">
    <property type="entry name" value="Transposase_17"/>
</dbReference>
<evidence type="ECO:0000313" key="2">
    <source>
        <dbReference type="EMBL" id="OHA89657.1"/>
    </source>
</evidence>
<dbReference type="GO" id="GO:0004803">
    <property type="term" value="F:transposase activity"/>
    <property type="evidence" value="ECO:0007669"/>
    <property type="project" value="InterPro"/>
</dbReference>
<feature type="domain" description="Transposase IS200-like" evidence="1">
    <location>
        <begin position="9"/>
        <end position="153"/>
    </location>
</feature>
<dbReference type="SMART" id="SM01321">
    <property type="entry name" value="Y1_Tnp"/>
    <property type="match status" value="1"/>
</dbReference>
<dbReference type="InterPro" id="IPR036515">
    <property type="entry name" value="Transposase_17_sf"/>
</dbReference>
<dbReference type="GO" id="GO:0003677">
    <property type="term" value="F:DNA binding"/>
    <property type="evidence" value="ECO:0007669"/>
    <property type="project" value="InterPro"/>
</dbReference>
<name>A0A1G2SX92_9BACT</name>
<evidence type="ECO:0000313" key="3">
    <source>
        <dbReference type="Proteomes" id="UP000178538"/>
    </source>
</evidence>
<dbReference type="Gene3D" id="3.30.70.1290">
    <property type="entry name" value="Transposase IS200-like"/>
    <property type="match status" value="1"/>
</dbReference>
<dbReference type="STRING" id="1802737.A2832_01220"/>
<evidence type="ECO:0000259" key="1">
    <source>
        <dbReference type="SMART" id="SM01321"/>
    </source>
</evidence>
<dbReference type="GO" id="GO:0006313">
    <property type="term" value="P:DNA transposition"/>
    <property type="evidence" value="ECO:0007669"/>
    <property type="project" value="InterPro"/>
</dbReference>
<dbReference type="PANTHER" id="PTHR34322:SF2">
    <property type="entry name" value="TRANSPOSASE IS200-LIKE DOMAIN-CONTAINING PROTEIN"/>
    <property type="match status" value="1"/>
</dbReference>
<dbReference type="EMBL" id="MHVG01000026">
    <property type="protein sequence ID" value="OHA89657.1"/>
    <property type="molecule type" value="Genomic_DNA"/>
</dbReference>
<reference evidence="2 3" key="1">
    <citation type="journal article" date="2016" name="Nat. Commun.">
        <title>Thousands of microbial genomes shed light on interconnected biogeochemical processes in an aquifer system.</title>
        <authorList>
            <person name="Anantharaman K."/>
            <person name="Brown C.T."/>
            <person name="Hug L.A."/>
            <person name="Sharon I."/>
            <person name="Castelle C.J."/>
            <person name="Probst A.J."/>
            <person name="Thomas B.C."/>
            <person name="Singh A."/>
            <person name="Wilkins M.J."/>
            <person name="Karaoz U."/>
            <person name="Brodie E.L."/>
            <person name="Williams K.H."/>
            <person name="Hubbard S.S."/>
            <person name="Banfield J.F."/>
        </authorList>
    </citation>
    <scope>NUCLEOTIDE SEQUENCE [LARGE SCALE GENOMIC DNA]</scope>
</reference>
<dbReference type="SUPFAM" id="SSF143422">
    <property type="entry name" value="Transposase IS200-like"/>
    <property type="match status" value="1"/>
</dbReference>
<dbReference type="PANTHER" id="PTHR34322">
    <property type="entry name" value="TRANSPOSASE, Y1_TNP DOMAIN-CONTAINING"/>
    <property type="match status" value="1"/>
</dbReference>
<comment type="caution">
    <text evidence="2">The sequence shown here is derived from an EMBL/GenBank/DDBJ whole genome shotgun (WGS) entry which is preliminary data.</text>
</comment>
<dbReference type="Proteomes" id="UP000178538">
    <property type="component" value="Unassembled WGS sequence"/>
</dbReference>
<sequence>MSIRKVPLVNGEYYHIYHRGNGRQQIFFDKTDYERFVKLLYLCNSTKQVNFRDDIVERGIDAWDIDRGDTIVAIGAWVLMPNHFHLYVTSPKDGLLGEENNITVFMRKLCTAYSKYINTKYSRTGSLFEGRFKSVHIQDDIQAKYLFSYIHLNPVKLFQKNWKEEGIKDKTKAVSFLEKYKWSSYHDYLLKNRVENILIERKSFPDYFSVKNSFQKEIFEWLDTYQVAQKTVFWE</sequence>
<organism evidence="2 3">
    <name type="scientific">Candidatus Zambryskibacteria bacterium RIFCSPHIGHO2_01_FULL_44_22b</name>
    <dbReference type="NCBI Taxonomy" id="1802737"/>
    <lineage>
        <taxon>Bacteria</taxon>
        <taxon>Candidatus Zambryskiibacteriota</taxon>
    </lineage>
</organism>
<protein>
    <recommendedName>
        <fullName evidence="1">Transposase IS200-like domain-containing protein</fullName>
    </recommendedName>
</protein>
<accession>A0A1G2SX92</accession>
<proteinExistence type="predicted"/>